<evidence type="ECO:0000256" key="2">
    <source>
        <dbReference type="SAM" id="Phobius"/>
    </source>
</evidence>
<dbReference type="Pfam" id="PF09972">
    <property type="entry name" value="DUF2207"/>
    <property type="match status" value="1"/>
</dbReference>
<feature type="transmembrane region" description="Helical" evidence="2">
    <location>
        <begin position="393"/>
        <end position="411"/>
    </location>
</feature>
<feature type="transmembrane region" description="Helical" evidence="2">
    <location>
        <begin position="235"/>
        <end position="253"/>
    </location>
</feature>
<keyword evidence="2" id="KW-1133">Transmembrane helix</keyword>
<feature type="domain" description="DUF2207" evidence="4">
    <location>
        <begin position="25"/>
        <end position="214"/>
    </location>
</feature>
<keyword evidence="3" id="KW-0732">Signal</keyword>
<evidence type="ECO:0000259" key="4">
    <source>
        <dbReference type="Pfam" id="PF09972"/>
    </source>
</evidence>
<gene>
    <name evidence="6" type="ORF">SOP97_11240</name>
</gene>
<dbReference type="EMBL" id="JAYEET010000036">
    <property type="protein sequence ID" value="MEA1606387.1"/>
    <property type="molecule type" value="Genomic_DNA"/>
</dbReference>
<reference evidence="6 7" key="1">
    <citation type="submission" date="2023-12" db="EMBL/GenBank/DDBJ databases">
        <title>Pseudomonas sp. T5W1.</title>
        <authorList>
            <person name="Maltman C."/>
        </authorList>
    </citation>
    <scope>NUCLEOTIDE SEQUENCE [LARGE SCALE GENOMIC DNA]</scope>
    <source>
        <strain evidence="6 7">T5W1</strain>
    </source>
</reference>
<feature type="region of interest" description="Disordered" evidence="1">
    <location>
        <begin position="609"/>
        <end position="642"/>
    </location>
</feature>
<feature type="domain" description="Predicted membrane protein YciQ-like C-terminal" evidence="5">
    <location>
        <begin position="272"/>
        <end position="562"/>
    </location>
</feature>
<evidence type="ECO:0000256" key="1">
    <source>
        <dbReference type="SAM" id="MobiDB-lite"/>
    </source>
</evidence>
<feature type="transmembrane region" description="Helical" evidence="2">
    <location>
        <begin position="479"/>
        <end position="499"/>
    </location>
</feature>
<accession>A0ABU5P9P3</accession>
<dbReference type="InterPro" id="IPR018702">
    <property type="entry name" value="DUF2207"/>
</dbReference>
<proteinExistence type="predicted"/>
<evidence type="ECO:0000256" key="3">
    <source>
        <dbReference type="SAM" id="SignalP"/>
    </source>
</evidence>
<evidence type="ECO:0000313" key="6">
    <source>
        <dbReference type="EMBL" id="MEA1606387.1"/>
    </source>
</evidence>
<dbReference type="Pfam" id="PF20990">
    <property type="entry name" value="DUF2207_C"/>
    <property type="match status" value="1"/>
</dbReference>
<feature type="compositionally biased region" description="Low complexity" evidence="1">
    <location>
        <begin position="609"/>
        <end position="618"/>
    </location>
</feature>
<organism evidence="6 7">
    <name type="scientific">Pseudomonas spirodelae</name>
    <dbReference type="NCBI Taxonomy" id="3101751"/>
    <lineage>
        <taxon>Bacteria</taxon>
        <taxon>Pseudomonadati</taxon>
        <taxon>Pseudomonadota</taxon>
        <taxon>Gammaproteobacteria</taxon>
        <taxon>Pseudomonadales</taxon>
        <taxon>Pseudomonadaceae</taxon>
        <taxon>Pseudomonas</taxon>
    </lineage>
</organism>
<feature type="transmembrane region" description="Helical" evidence="2">
    <location>
        <begin position="453"/>
        <end position="473"/>
    </location>
</feature>
<keyword evidence="2" id="KW-0472">Membrane</keyword>
<feature type="compositionally biased region" description="Gly residues" evidence="1">
    <location>
        <begin position="619"/>
        <end position="642"/>
    </location>
</feature>
<evidence type="ECO:0000259" key="5">
    <source>
        <dbReference type="Pfam" id="PF20990"/>
    </source>
</evidence>
<keyword evidence="2" id="KW-0812">Transmembrane</keyword>
<evidence type="ECO:0000313" key="7">
    <source>
        <dbReference type="Proteomes" id="UP001292571"/>
    </source>
</evidence>
<name>A0ABU5P9P3_9PSED</name>
<feature type="signal peptide" evidence="3">
    <location>
        <begin position="1"/>
        <end position="22"/>
    </location>
</feature>
<feature type="chain" id="PRO_5046393915" evidence="3">
    <location>
        <begin position="23"/>
        <end position="642"/>
    </location>
</feature>
<dbReference type="Proteomes" id="UP001292571">
    <property type="component" value="Unassembled WGS sequence"/>
</dbReference>
<dbReference type="RefSeq" id="WP_322949254.1">
    <property type="nucleotide sequence ID" value="NZ_JAYEET010000036.1"/>
</dbReference>
<feature type="transmembrane region" description="Helical" evidence="2">
    <location>
        <begin position="423"/>
        <end position="441"/>
    </location>
</feature>
<sequence length="642" mass="69813">MLRVLRFALLSLCLLPLWTAAAEVIEDFAVTLQVQADGNLLVTERITVQAEGEQIKRGIYRDLPVSYSLPLGLLQSSPITLLGVSRDGQAERARVEQNGSWVRYYLGSADHLLQPGRYQYELRYRVERQLLHHLNTDELYWNVTGNGWSFPIQHASVEVLLPRGARIGQRAAYTGGWGSQDKAYEVVEQRDDYLRLITTQCLAAYQGLTVAVDWQAGLVTRPGMVERGGALLRDNLGLCLGALLLVGLLVFYLRAWDRVGRDPEKGLIIPLFEAPQGMSAVQAGYLWHRGLQGAYQDARAFSVWLTDMAIRKHLHIEDKPRDGGFTLARGTGERADFSEADRELRKRLFPANKEGIALEIGSDYEPRLADAVAGLKTQLKKQGKAWFSNNRGIWTWGLVWAIVGCLIMVLTGARSEDDMTTDLAGVVFSVGFGVPSLFVLYMAWHQPSVGKQIGLGLVGLMFFWPVPVGLWMLSNAASVPALLLLCVYVLVVVLFYYLLPAPSVEGRRLLDQLEGYRDYLQLAESDVLALAGNAPAMSIALYEKHLPYAMALGVEDKWSARFSAALASGLIDPAQRDYQPDWYHSRSSFSTPLAMSAALAAGLSSATALASSPPSSSSSGGGGSSGGGSSGGGGGGGGGGGW</sequence>
<comment type="caution">
    <text evidence="6">The sequence shown here is derived from an EMBL/GenBank/DDBJ whole genome shotgun (WGS) entry which is preliminary data.</text>
</comment>
<keyword evidence="7" id="KW-1185">Reference proteome</keyword>
<protein>
    <submittedName>
        <fullName evidence="6">DUF2207 domain-containing protein</fullName>
    </submittedName>
</protein>
<dbReference type="InterPro" id="IPR048389">
    <property type="entry name" value="YciQ-like_C"/>
</dbReference>